<dbReference type="SUPFAM" id="SSF49899">
    <property type="entry name" value="Concanavalin A-like lectins/glucanases"/>
    <property type="match status" value="1"/>
</dbReference>
<proteinExistence type="predicted"/>
<evidence type="ECO:0000256" key="2">
    <source>
        <dbReference type="ARBA" id="ARBA00022525"/>
    </source>
</evidence>
<accession>A0A6I6F0T2</accession>
<dbReference type="Pfam" id="PF05593">
    <property type="entry name" value="RHS_repeat"/>
    <property type="match status" value="2"/>
</dbReference>
<dbReference type="InterPro" id="IPR013320">
    <property type="entry name" value="ConA-like_dom_sf"/>
</dbReference>
<evidence type="ECO:0000259" key="6">
    <source>
        <dbReference type="Pfam" id="PF20148"/>
    </source>
</evidence>
<evidence type="ECO:0000256" key="5">
    <source>
        <dbReference type="SAM" id="MobiDB-lite"/>
    </source>
</evidence>
<evidence type="ECO:0000313" key="10">
    <source>
        <dbReference type="Proteomes" id="UP000422764"/>
    </source>
</evidence>
<dbReference type="NCBIfam" id="NF033679">
    <property type="entry name" value="DNRLRE_dom"/>
    <property type="match status" value="1"/>
</dbReference>
<feature type="region of interest" description="Disordered" evidence="5">
    <location>
        <begin position="1"/>
        <end position="70"/>
    </location>
</feature>
<feature type="compositionally biased region" description="Polar residues" evidence="5">
    <location>
        <begin position="1"/>
        <end position="12"/>
    </location>
</feature>
<dbReference type="Gene3D" id="2.180.10.10">
    <property type="entry name" value="RHS repeat-associated core"/>
    <property type="match status" value="2"/>
</dbReference>
<name>A0A6I6F0T2_9CLOT</name>
<feature type="compositionally biased region" description="Acidic residues" evidence="5">
    <location>
        <begin position="33"/>
        <end position="51"/>
    </location>
</feature>
<dbReference type="Gene3D" id="2.60.120.260">
    <property type="entry name" value="Galactose-binding domain-like"/>
    <property type="match status" value="1"/>
</dbReference>
<evidence type="ECO:0000256" key="4">
    <source>
        <dbReference type="ARBA" id="ARBA00022737"/>
    </source>
</evidence>
<sequence length="2127" mass="236743">MTANTVDIQQSIDAAVNEQEDAGTGNEASSQEEISESEDSESESEEEESEVDTTLVGTQEAADEGVEVQQVNTDALEYKTSFKDEEDKTTLKNIKSKVKYENIEDKVNLEYGIDSKKVKESIVLNQKIENPEFQFVLNVKNLTAKLNEDKSVSFYDEVDSSKLIYSLESPFMYDSKGEVSKDIKVTLDKIENEYILTILPNKEWLDNENRAYPVIIDPTVKTSQNINSIHDSYVAAGVPNNNYGGVEFLQVGKADTTGTNRAYISFDLPKIESSNIITNAYLYLWLNQANYTPTQIDVHKVNSAWNSSTITWNNKPDFNSKIEDYAMVSGAGGDYPFEWDITAIAKEWTSIGQNNGLMIKNHNEASGYNQFISSDSESGLTEGRPTAVIFYTDSSGLENYWTYHSQGVGRAGTGYVNDYNGNLVFVHDDLSMNGNRMPISLSHVFNSNEKASSMGYGNGWRLNLSQRIEPKIIDGIQYYIYTDEDGTKHYLKYDSANNVYKDESGIDITMTMSSANLNEYYRVKDKKDNYLLFTSGGYLYKIRDNNNNALTLSYNGTALKTITDGVGRKTELDLSTGGYLLGVTDPSGRRTSYSYTGTNLTKITYPDGKYSTYTYDGNNNLTYAVNYDGYKIQYVYYTTAPYRVNQIKETNADGTPGEGINIKYGYNTTTLNDHRGKKSIYQFNDWGNTISIRDDDGNALYYDYSAKKSNGEESPNKLSLESKLQKPIMNYLKNHNAEITGNWTADNDGIPNGSSTYDTTIKYLGAQSLKAVKNDNLKRRFYKQQVTLTKGNTYTLSAYIKTDNISHDNKKGAAVFVSYQDESGITQTVYSDYVSGTNDWERQEVTFTLPAGAASAVVETSVGIVEESGTAYFDAIQLEDGALANRYNMLENPNFIYGTGTPEFWGKNVNTDSNDTLVISQDSLYPIKLDKDKKVFRINGSSSKNKNIYQKINQQGKANDVFVVSGWAKADSVPLNSSSRQFALDVGIEKLDGTYEWKVVPFNQDSTEWQYVSAKIKASADYKSLTFYGLYYGNENTAYFDGLQLYKEEFGESYQYDDKGNLISTQDLAEQKSQFEYSADNNLIKSVNPNGGSFTYKYDTKHNLTEATSAENVKYTFTYDSYGNPKTSKVGDINGLTIQSNAEYTTDGNYIKSVEDASGNKVTYNYNAIKGTLDGVTDAKGNTVSYSYDNMDRLTDVSTSADAAVKNSYTYESDRIKTVTHNGFSYIFDYDEAGNNTKVSVGSQNLITNNYEARTNKLLSSTYGNGHTVSYNYDSEDRISSKSVNGTEKFKYSYDASGNLGILEDIINGVNYRYIYDGAERLSKIKDSKGNIINYSYDKENNLSTFQERVDGKGYITSYDYDKDNRATDIYYNNPLKNDGNMEYFSLNNGTVGSKGTKPYSESGTSFTRDTAIAAGEKGKNVLTTTASTKILYDLGIKKDAGTMGVWFNTKGGTTTKYILASEGNGALLSLYLDSSNKLNLAVRDSAGGWLTLVTSTEAVTINTWNYGAFTWSVSGTTLNAKLYLNDKVYSGSTTSFKDFTGVKTAVGGTISGTYQLNGQLEGLSIYNTSLLDAEVNSIYKSGRGNWINYKYDSLGRLTDRKLNTGVTNFTTKYAFEAGVAANTTTTRVSEVDNNGKKIAYTYDQNSNIKTITEDGKVITYYYDGLNQLIREDNKVLNKTITYSYDAGGNILSKTEYPHTIGTLGDPTSTISYDYEDTNWKDKLTSYNEKDITYDAIGNPLTYDGYTFTWEQGRQLATMKSNDYDISFKYNVDGIRTEKTVNGVTTKYHLVGDKVTFEDNGVDKIYYTYDSSDNLVSMNLNGVEYYYIRNAQGDIIGLYDKDGTQVVSYVYDSWGKLISTTETLASTVGAKNPYRYRGYRYDSETGLYYLQSRYYNPEWGRFINADGIAGQIGELLGHNVFNYCKNDPVNLQDPSGFRPIFTQGEETAEMRKASFRTINPAYDEKCAIEEGNAYNHKKSIINTETEHATLNTVAAASNMAINARVQKNIYSPKLVERGVGYMTHYVSVETNLVGRVTKFASKYAGIFSVAQLLAGAVGNLTTYGVAGGLGRTAIDVATFGTAVAIGIMFIPEATGAAAVFAATAFIGTGADYTGRFIKQQIYGDEMY</sequence>
<organism evidence="9 10">
    <name type="scientific">Clostridium bovifaecis</name>
    <dbReference type="NCBI Taxonomy" id="2184719"/>
    <lineage>
        <taxon>Bacteria</taxon>
        <taxon>Bacillati</taxon>
        <taxon>Bacillota</taxon>
        <taxon>Clostridia</taxon>
        <taxon>Eubacteriales</taxon>
        <taxon>Clostridiaceae</taxon>
        <taxon>Clostridium</taxon>
    </lineage>
</organism>
<dbReference type="InterPro" id="IPR022385">
    <property type="entry name" value="Rhs_assc_core"/>
</dbReference>
<dbReference type="NCBIfam" id="TIGR03696">
    <property type="entry name" value="Rhs_assc_core"/>
    <property type="match status" value="1"/>
</dbReference>
<dbReference type="Pfam" id="PF20148">
    <property type="entry name" value="DUF6531"/>
    <property type="match status" value="1"/>
</dbReference>
<dbReference type="Pfam" id="PF24517">
    <property type="entry name" value="CBM96"/>
    <property type="match status" value="1"/>
</dbReference>
<dbReference type="InterPro" id="IPR031325">
    <property type="entry name" value="RHS_repeat"/>
</dbReference>
<dbReference type="GO" id="GO:0005576">
    <property type="term" value="C:extracellular region"/>
    <property type="evidence" value="ECO:0007669"/>
    <property type="project" value="UniProtKB-SubCell"/>
</dbReference>
<dbReference type="Pfam" id="PF25023">
    <property type="entry name" value="TEN_YD-shell"/>
    <property type="match status" value="1"/>
</dbReference>
<evidence type="ECO:0000313" key="9">
    <source>
        <dbReference type="EMBL" id="QGU96846.1"/>
    </source>
</evidence>
<feature type="domain" description="Carbohydrate-binding module family 96" evidence="7">
    <location>
        <begin position="224"/>
        <end position="377"/>
    </location>
</feature>
<comment type="subcellular location">
    <subcellularLocation>
        <location evidence="1">Secreted</location>
    </subcellularLocation>
</comment>
<keyword evidence="10" id="KW-1185">Reference proteome</keyword>
<feature type="domain" description="Teneurin-like YD-shell" evidence="8">
    <location>
        <begin position="1659"/>
        <end position="1906"/>
    </location>
</feature>
<dbReference type="InterPro" id="IPR056823">
    <property type="entry name" value="TEN-like_YD-shell"/>
</dbReference>
<keyword evidence="3" id="KW-0732">Signal</keyword>
<reference evidence="9 10" key="1">
    <citation type="submission" date="2019-12" db="EMBL/GenBank/DDBJ databases">
        <title>Genome sequenceing of Clostridium bovifaecis.</title>
        <authorList>
            <person name="Yao Y."/>
        </authorList>
    </citation>
    <scope>NUCLEOTIDE SEQUENCE [LARGE SCALE GENOMIC DNA]</scope>
    <source>
        <strain evidence="9 10">BXX</strain>
    </source>
</reference>
<dbReference type="Pfam" id="PF13385">
    <property type="entry name" value="Laminin_G_3"/>
    <property type="match status" value="1"/>
</dbReference>
<evidence type="ECO:0000256" key="1">
    <source>
        <dbReference type="ARBA" id="ARBA00004613"/>
    </source>
</evidence>
<gene>
    <name evidence="9" type="ORF">GOM49_11420</name>
</gene>
<protein>
    <submittedName>
        <fullName evidence="9">DNRLRE domain-containing protein</fullName>
    </submittedName>
</protein>
<dbReference type="NCBIfam" id="TIGR01643">
    <property type="entry name" value="YD_repeat_2x"/>
    <property type="match status" value="2"/>
</dbReference>
<dbReference type="InterPro" id="IPR050708">
    <property type="entry name" value="T6SS_VgrG/RHS"/>
</dbReference>
<dbReference type="PANTHER" id="PTHR32305">
    <property type="match status" value="1"/>
</dbReference>
<dbReference type="InterPro" id="IPR008979">
    <property type="entry name" value="Galactose-bd-like_sf"/>
</dbReference>
<dbReference type="InterPro" id="IPR045351">
    <property type="entry name" value="DUF6531"/>
</dbReference>
<dbReference type="Proteomes" id="UP000422764">
    <property type="component" value="Chromosome"/>
</dbReference>
<keyword evidence="4" id="KW-0677">Repeat</keyword>
<evidence type="ECO:0000256" key="3">
    <source>
        <dbReference type="ARBA" id="ARBA00022729"/>
    </source>
</evidence>
<dbReference type="PANTHER" id="PTHR32305:SF17">
    <property type="entry name" value="TRNA NUCLEASE WAPA"/>
    <property type="match status" value="1"/>
</dbReference>
<keyword evidence="2" id="KW-0964">Secreted</keyword>
<dbReference type="InterPro" id="IPR006530">
    <property type="entry name" value="YD"/>
</dbReference>
<dbReference type="InterPro" id="IPR055372">
    <property type="entry name" value="CBM96"/>
</dbReference>
<dbReference type="SUPFAM" id="SSF49785">
    <property type="entry name" value="Galactose-binding domain-like"/>
    <property type="match status" value="1"/>
</dbReference>
<evidence type="ECO:0000259" key="8">
    <source>
        <dbReference type="Pfam" id="PF25023"/>
    </source>
</evidence>
<evidence type="ECO:0000259" key="7">
    <source>
        <dbReference type="Pfam" id="PF24517"/>
    </source>
</evidence>
<dbReference type="EMBL" id="CP046522">
    <property type="protein sequence ID" value="QGU96846.1"/>
    <property type="molecule type" value="Genomic_DNA"/>
</dbReference>
<feature type="domain" description="DUF6531" evidence="6">
    <location>
        <begin position="416"/>
        <end position="489"/>
    </location>
</feature>